<evidence type="ECO:0000256" key="8">
    <source>
        <dbReference type="ARBA" id="ARBA00023186"/>
    </source>
</evidence>
<dbReference type="Gene3D" id="3.90.640.10">
    <property type="entry name" value="Actin, Chain A, domain 4"/>
    <property type="match status" value="1"/>
</dbReference>
<gene>
    <name evidence="9" type="primary">dnaK</name>
    <name evidence="12" type="ORF">BC781_102614</name>
</gene>
<evidence type="ECO:0000256" key="10">
    <source>
        <dbReference type="RuleBase" id="RU003322"/>
    </source>
</evidence>
<dbReference type="EMBL" id="QGDO01000002">
    <property type="protein sequence ID" value="PWJ43066.1"/>
    <property type="molecule type" value="Genomic_DNA"/>
</dbReference>
<dbReference type="Proteomes" id="UP000245535">
    <property type="component" value="Unassembled WGS sequence"/>
</dbReference>
<dbReference type="HAMAP" id="MF_00332">
    <property type="entry name" value="DnaK"/>
    <property type="match status" value="1"/>
</dbReference>
<evidence type="ECO:0000313" key="13">
    <source>
        <dbReference type="Proteomes" id="UP000245535"/>
    </source>
</evidence>
<comment type="induction">
    <text evidence="9">By stress conditions e.g. heat shock.</text>
</comment>
<dbReference type="PANTHER" id="PTHR19375">
    <property type="entry name" value="HEAT SHOCK PROTEIN 70KDA"/>
    <property type="match status" value="1"/>
</dbReference>
<dbReference type="GO" id="GO:0005524">
    <property type="term" value="F:ATP binding"/>
    <property type="evidence" value="ECO:0007669"/>
    <property type="project" value="UniProtKB-UniRule"/>
</dbReference>
<organism evidence="12 13">
    <name type="scientific">Sediminitomix flava</name>
    <dbReference type="NCBI Taxonomy" id="379075"/>
    <lineage>
        <taxon>Bacteria</taxon>
        <taxon>Pseudomonadati</taxon>
        <taxon>Bacteroidota</taxon>
        <taxon>Cytophagia</taxon>
        <taxon>Cytophagales</taxon>
        <taxon>Flammeovirgaceae</taxon>
        <taxon>Sediminitomix</taxon>
    </lineage>
</organism>
<evidence type="ECO:0000256" key="6">
    <source>
        <dbReference type="ARBA" id="ARBA00022840"/>
    </source>
</evidence>
<dbReference type="PROSITE" id="PS00329">
    <property type="entry name" value="HSP70_2"/>
    <property type="match status" value="1"/>
</dbReference>
<dbReference type="InterPro" id="IPR018181">
    <property type="entry name" value="Heat_shock_70_CS"/>
</dbReference>
<dbReference type="FunFam" id="1.20.1270.10:FF:000001">
    <property type="entry name" value="Molecular chaperone DnaK"/>
    <property type="match status" value="1"/>
</dbReference>
<keyword evidence="5 9" id="KW-0547">Nucleotide-binding</keyword>
<dbReference type="FunFam" id="3.30.420.40:FF:000020">
    <property type="entry name" value="Chaperone protein HscA homolog"/>
    <property type="match status" value="1"/>
</dbReference>
<dbReference type="FunFam" id="2.60.34.10:FF:000014">
    <property type="entry name" value="Chaperone protein DnaK HSP70"/>
    <property type="match status" value="1"/>
</dbReference>
<dbReference type="InterPro" id="IPR043129">
    <property type="entry name" value="ATPase_NBD"/>
</dbReference>
<feature type="compositionally biased region" description="Acidic residues" evidence="11">
    <location>
        <begin position="629"/>
        <end position="643"/>
    </location>
</feature>
<reference evidence="12 13" key="1">
    <citation type="submission" date="2018-03" db="EMBL/GenBank/DDBJ databases">
        <title>Genomic Encyclopedia of Archaeal and Bacterial Type Strains, Phase II (KMG-II): from individual species to whole genera.</title>
        <authorList>
            <person name="Goeker M."/>
        </authorList>
    </citation>
    <scope>NUCLEOTIDE SEQUENCE [LARGE SCALE GENOMIC DNA]</scope>
    <source>
        <strain evidence="12 13">DSM 28229</strain>
    </source>
</reference>
<comment type="function">
    <text evidence="1 9">Acts as a chaperone.</text>
</comment>
<feature type="region of interest" description="Disordered" evidence="11">
    <location>
        <begin position="598"/>
        <end position="643"/>
    </location>
</feature>
<evidence type="ECO:0000256" key="5">
    <source>
        <dbReference type="ARBA" id="ARBA00022741"/>
    </source>
</evidence>
<sequence length="643" mass="68974">MGKIIGIDLGTTNSCVAVMEGNEPVVIPNSEGRRTTPSIVGFLDNGERKVGDPAKRQAITNPTKTVASVKRFMGKKYSEANNEIGQVAYGVEAGPNDTPRVKIDDKLYTPQEISAIILQKMKKTAEDYLGTEVTEAVVTVPAYFNDAERQATKEAGEIAGLTVKRIINEPTAAALAYGMDKADSDKKIAVFDLGGGTFDISVLELGDGVFEVLSTNGDTHLGGDDFDKVIIDWLAEEFQKDFPTIDLRKDPMALQRLKEAAEKAKIELSSGSNAEINLPYIMPVDGVPQHLVKSLSRAMFEQLSDSLIRRSMEPCRKALSDAGLSASDIDEVILVGGSTRIPKVQEEVEKFFGKKPSKGVNPDEVVAIGASIQGGVLTGEVKDVLLLDVTPLSLGIETMGGVFTKLIEANTTIPSKKSQTFSTAADNQPSVEIHVLQGERPMANDNKTIGRFHLDGIPPAPRGVPQIEVTFDIDANGILHVLAKDKATNKEQKIRIEASSGLTDEEIEKMKQEAKANEEADKTAKERVEKINEADALIFQTEKQLKEFGDKLSEGNKTAIESALNELKEAHKSQDLAKIDTAMESLNAAWQAASQEMYQASGAEGAPGADPNAAAGGAGANGAGASSDKDDDVTDVDFEEVKN</sequence>
<dbReference type="CDD" id="cd10234">
    <property type="entry name" value="ASKHA_NBD_HSP70_DnaK-like"/>
    <property type="match status" value="1"/>
</dbReference>
<dbReference type="Pfam" id="PF00012">
    <property type="entry name" value="HSP70"/>
    <property type="match status" value="1"/>
</dbReference>
<dbReference type="Gene3D" id="1.20.1270.10">
    <property type="match status" value="1"/>
</dbReference>
<dbReference type="InterPro" id="IPR013126">
    <property type="entry name" value="Hsp_70_fam"/>
</dbReference>
<evidence type="ECO:0000256" key="2">
    <source>
        <dbReference type="ARBA" id="ARBA00007381"/>
    </source>
</evidence>
<evidence type="ECO:0000313" key="12">
    <source>
        <dbReference type="EMBL" id="PWJ43066.1"/>
    </source>
</evidence>
<accession>A0A315ZBW2</accession>
<dbReference type="Gene3D" id="2.60.34.10">
    <property type="entry name" value="Substrate Binding Domain Of DNAk, Chain A, domain 1"/>
    <property type="match status" value="1"/>
</dbReference>
<evidence type="ECO:0000256" key="7">
    <source>
        <dbReference type="ARBA" id="ARBA00023016"/>
    </source>
</evidence>
<dbReference type="GO" id="GO:0140662">
    <property type="term" value="F:ATP-dependent protein folding chaperone"/>
    <property type="evidence" value="ECO:0007669"/>
    <property type="project" value="InterPro"/>
</dbReference>
<keyword evidence="6 9" id="KW-0067">ATP-binding</keyword>
<dbReference type="InterPro" id="IPR012725">
    <property type="entry name" value="Chaperone_DnaK"/>
</dbReference>
<dbReference type="SUPFAM" id="SSF100920">
    <property type="entry name" value="Heat shock protein 70kD (HSP70), peptide-binding domain"/>
    <property type="match status" value="1"/>
</dbReference>
<dbReference type="OrthoDB" id="9766019at2"/>
<comment type="similarity">
    <text evidence="2 9 10">Belongs to the heat shock protein 70 family.</text>
</comment>
<evidence type="ECO:0000256" key="3">
    <source>
        <dbReference type="ARBA" id="ARBA00014415"/>
    </source>
</evidence>
<dbReference type="PROSITE" id="PS00297">
    <property type="entry name" value="HSP70_1"/>
    <property type="match status" value="1"/>
</dbReference>
<feature type="modified residue" description="Phosphothreonine; by autocatalysis" evidence="9">
    <location>
        <position position="197"/>
    </location>
</feature>
<name>A0A315ZBW2_SEDFL</name>
<comment type="caution">
    <text evidence="12">The sequence shown here is derived from an EMBL/GenBank/DDBJ whole genome shotgun (WGS) entry which is preliminary data.</text>
</comment>
<dbReference type="NCBIfam" id="TIGR02350">
    <property type="entry name" value="prok_dnaK"/>
    <property type="match status" value="1"/>
</dbReference>
<dbReference type="NCBIfam" id="NF003520">
    <property type="entry name" value="PRK05183.1"/>
    <property type="match status" value="1"/>
</dbReference>
<protein>
    <recommendedName>
        <fullName evidence="3 9">Chaperone protein DnaK</fullName>
    </recommendedName>
    <alternativeName>
        <fullName evidence="9">HSP70</fullName>
    </alternativeName>
    <alternativeName>
        <fullName evidence="9">Heat shock 70 kDa protein</fullName>
    </alternativeName>
    <alternativeName>
        <fullName evidence="9">Heat shock protein 70</fullName>
    </alternativeName>
</protein>
<dbReference type="SUPFAM" id="SSF53067">
    <property type="entry name" value="Actin-like ATPase domain"/>
    <property type="match status" value="2"/>
</dbReference>
<dbReference type="Gene3D" id="3.30.420.40">
    <property type="match status" value="2"/>
</dbReference>
<dbReference type="RefSeq" id="WP_109617297.1">
    <property type="nucleotide sequence ID" value="NZ_QGDO01000002.1"/>
</dbReference>
<feature type="compositionally biased region" description="Low complexity" evidence="11">
    <location>
        <begin position="602"/>
        <end position="615"/>
    </location>
</feature>
<evidence type="ECO:0000256" key="11">
    <source>
        <dbReference type="SAM" id="MobiDB-lite"/>
    </source>
</evidence>
<proteinExistence type="evidence at transcript level"/>
<dbReference type="SUPFAM" id="SSF100934">
    <property type="entry name" value="Heat shock protein 70kD (HSP70), C-terminal subdomain"/>
    <property type="match status" value="1"/>
</dbReference>
<dbReference type="NCBIfam" id="NF001413">
    <property type="entry name" value="PRK00290.1"/>
    <property type="match status" value="1"/>
</dbReference>
<dbReference type="PROSITE" id="PS01036">
    <property type="entry name" value="HSP70_3"/>
    <property type="match status" value="1"/>
</dbReference>
<dbReference type="InterPro" id="IPR029047">
    <property type="entry name" value="HSP70_peptide-bd_sf"/>
</dbReference>
<evidence type="ECO:0000256" key="1">
    <source>
        <dbReference type="ARBA" id="ARBA00002290"/>
    </source>
</evidence>
<keyword evidence="13" id="KW-1185">Reference proteome</keyword>
<keyword evidence="4 9" id="KW-0597">Phosphoprotein</keyword>
<evidence type="ECO:0000256" key="4">
    <source>
        <dbReference type="ARBA" id="ARBA00022553"/>
    </source>
</evidence>
<dbReference type="GO" id="GO:0005737">
    <property type="term" value="C:cytoplasm"/>
    <property type="evidence" value="ECO:0007669"/>
    <property type="project" value="UniProtKB-ARBA"/>
</dbReference>
<dbReference type="FunFam" id="3.30.420.40:FF:000004">
    <property type="entry name" value="Molecular chaperone DnaK"/>
    <property type="match status" value="1"/>
</dbReference>
<dbReference type="InterPro" id="IPR029048">
    <property type="entry name" value="HSP70_C_sf"/>
</dbReference>
<dbReference type="GO" id="GO:0051082">
    <property type="term" value="F:unfolded protein binding"/>
    <property type="evidence" value="ECO:0007669"/>
    <property type="project" value="InterPro"/>
</dbReference>
<keyword evidence="8 9" id="KW-0143">Chaperone</keyword>
<keyword evidence="7 9" id="KW-0346">Stress response</keyword>
<dbReference type="AlphaFoldDB" id="A0A315ZBW2"/>
<evidence type="ECO:0000256" key="9">
    <source>
        <dbReference type="HAMAP-Rule" id="MF_00332"/>
    </source>
</evidence>
<dbReference type="PRINTS" id="PR00301">
    <property type="entry name" value="HEATSHOCK70"/>
</dbReference>
<dbReference type="FunFam" id="3.90.640.10:FF:000003">
    <property type="entry name" value="Molecular chaperone DnaK"/>
    <property type="match status" value="1"/>
</dbReference>